<evidence type="ECO:0000313" key="2">
    <source>
        <dbReference type="Proteomes" id="UP000824540"/>
    </source>
</evidence>
<protein>
    <submittedName>
        <fullName evidence="1">Uncharacterized protein</fullName>
    </submittedName>
</protein>
<keyword evidence="2" id="KW-1185">Reference proteome</keyword>
<reference evidence="1" key="1">
    <citation type="thesis" date="2021" institute="BYU ScholarsArchive" country="Provo, UT, USA">
        <title>Applications of and Algorithms for Genome Assembly and Genomic Analyses with an Emphasis on Marine Teleosts.</title>
        <authorList>
            <person name="Pickett B.D."/>
        </authorList>
    </citation>
    <scope>NUCLEOTIDE SEQUENCE</scope>
    <source>
        <strain evidence="1">HI-2016</strain>
    </source>
</reference>
<dbReference type="EMBL" id="JAFBMS010000063">
    <property type="protein sequence ID" value="KAG9338660.1"/>
    <property type="molecule type" value="Genomic_DNA"/>
</dbReference>
<organism evidence="1 2">
    <name type="scientific">Albula glossodonta</name>
    <name type="common">roundjaw bonefish</name>
    <dbReference type="NCBI Taxonomy" id="121402"/>
    <lineage>
        <taxon>Eukaryota</taxon>
        <taxon>Metazoa</taxon>
        <taxon>Chordata</taxon>
        <taxon>Craniata</taxon>
        <taxon>Vertebrata</taxon>
        <taxon>Euteleostomi</taxon>
        <taxon>Actinopterygii</taxon>
        <taxon>Neopterygii</taxon>
        <taxon>Teleostei</taxon>
        <taxon>Albuliformes</taxon>
        <taxon>Albulidae</taxon>
        <taxon>Albula</taxon>
    </lineage>
</organism>
<dbReference type="AlphaFoldDB" id="A0A8T2NH89"/>
<name>A0A8T2NH89_9TELE</name>
<gene>
    <name evidence="1" type="ORF">JZ751_025498</name>
</gene>
<sequence length="80" mass="8689">MKTGNKIRIVPITTAVQLQEETLEKDQAGPVNGPVLLLAPPVSLRPMDTSCGRTWREAMTALTAASCFCTETPLIFVCQQ</sequence>
<dbReference type="Proteomes" id="UP000824540">
    <property type="component" value="Unassembled WGS sequence"/>
</dbReference>
<evidence type="ECO:0000313" key="1">
    <source>
        <dbReference type="EMBL" id="KAG9338660.1"/>
    </source>
</evidence>
<proteinExistence type="predicted"/>
<accession>A0A8T2NH89</accession>
<comment type="caution">
    <text evidence="1">The sequence shown here is derived from an EMBL/GenBank/DDBJ whole genome shotgun (WGS) entry which is preliminary data.</text>
</comment>